<dbReference type="Proteomes" id="UP000076632">
    <property type="component" value="Unassembled WGS sequence"/>
</dbReference>
<dbReference type="RefSeq" id="XP_018188612.1">
    <property type="nucleotide sequence ID" value="XM_018329188.1"/>
</dbReference>
<feature type="transmembrane region" description="Helical" evidence="1">
    <location>
        <begin position="15"/>
        <end position="38"/>
    </location>
</feature>
<evidence type="ECO:0000256" key="1">
    <source>
        <dbReference type="SAM" id="Phobius"/>
    </source>
</evidence>
<reference evidence="2 3" key="1">
    <citation type="journal article" date="2016" name="Fungal Biol.">
        <title>The genome of Xylona heveae provides a window into fungal endophytism.</title>
        <authorList>
            <person name="Gazis R."/>
            <person name="Kuo A."/>
            <person name="Riley R."/>
            <person name="LaButti K."/>
            <person name="Lipzen A."/>
            <person name="Lin J."/>
            <person name="Amirebrahimi M."/>
            <person name="Hesse C.N."/>
            <person name="Spatafora J.W."/>
            <person name="Henrissat B."/>
            <person name="Hainaut M."/>
            <person name="Grigoriev I.V."/>
            <person name="Hibbett D.S."/>
        </authorList>
    </citation>
    <scope>NUCLEOTIDE SEQUENCE [LARGE SCALE GENOMIC DNA]</scope>
    <source>
        <strain evidence="2 3">TC161</strain>
    </source>
</reference>
<sequence>MLIIASIHHTLCLRLYTLFFSFLFSLLSYMLCCTALLAASRRDRLGRLSLLFFFFRLRSHGICIFVSGCMLWYTVDF</sequence>
<keyword evidence="1" id="KW-1133">Transmembrane helix</keyword>
<dbReference type="GeneID" id="28894325"/>
<organism evidence="2 3">
    <name type="scientific">Xylona heveae (strain CBS 132557 / TC161)</name>
    <dbReference type="NCBI Taxonomy" id="1328760"/>
    <lineage>
        <taxon>Eukaryota</taxon>
        <taxon>Fungi</taxon>
        <taxon>Dikarya</taxon>
        <taxon>Ascomycota</taxon>
        <taxon>Pezizomycotina</taxon>
        <taxon>Xylonomycetes</taxon>
        <taxon>Xylonales</taxon>
        <taxon>Xylonaceae</taxon>
        <taxon>Xylona</taxon>
    </lineage>
</organism>
<evidence type="ECO:0000313" key="2">
    <source>
        <dbReference type="EMBL" id="KZF23057.1"/>
    </source>
</evidence>
<accession>A0A161TBL3</accession>
<feature type="transmembrane region" description="Helical" evidence="1">
    <location>
        <begin position="50"/>
        <end position="73"/>
    </location>
</feature>
<proteinExistence type="predicted"/>
<keyword evidence="1" id="KW-0472">Membrane</keyword>
<evidence type="ECO:0000313" key="3">
    <source>
        <dbReference type="Proteomes" id="UP000076632"/>
    </source>
</evidence>
<dbReference type="InParanoid" id="A0A161TBL3"/>
<protein>
    <submittedName>
        <fullName evidence="2">Uncharacterized protein</fullName>
    </submittedName>
</protein>
<dbReference type="EMBL" id="KV407458">
    <property type="protein sequence ID" value="KZF23057.1"/>
    <property type="molecule type" value="Genomic_DNA"/>
</dbReference>
<gene>
    <name evidence="2" type="ORF">L228DRAFT_142387</name>
</gene>
<keyword evidence="3" id="KW-1185">Reference proteome</keyword>
<dbReference type="AlphaFoldDB" id="A0A161TBL3"/>
<name>A0A161TBL3_XYLHT</name>
<keyword evidence="1" id="KW-0812">Transmembrane</keyword>